<reference evidence="1" key="1">
    <citation type="journal article" date="2018" name="Data Brief">
        <title>Genome sequence data from 17 accessions of Ensete ventricosum, a staple food crop for millions in Ethiopia.</title>
        <authorList>
            <person name="Yemataw Z."/>
            <person name="Muzemil S."/>
            <person name="Ambachew D."/>
            <person name="Tripathi L."/>
            <person name="Tesfaye K."/>
            <person name="Chala A."/>
            <person name="Farbos A."/>
            <person name="O'Neill P."/>
            <person name="Moore K."/>
            <person name="Grant M."/>
            <person name="Studholme D.J."/>
        </authorList>
    </citation>
    <scope>NUCLEOTIDE SEQUENCE [LARGE SCALE GENOMIC DNA]</scope>
    <source>
        <tissue evidence="1">Leaf</tissue>
    </source>
</reference>
<sequence length="102" mass="11685">MWQAASTQWSARKMVMAVPVQPKELSHSWQSCWWKVSNWIAAPENNLGSRMSPVRQHSRETGGLSVASCRTSQASQVLKLFDVRQLLRRDDTSRFLYHGVVL</sequence>
<accession>A0A444EQB7</accession>
<dbReference type="AlphaFoldDB" id="A0A444EQB7"/>
<protein>
    <submittedName>
        <fullName evidence="1">Uncharacterized protein</fullName>
    </submittedName>
</protein>
<dbReference type="EMBL" id="KV875510">
    <property type="protein sequence ID" value="RZR71266.1"/>
    <property type="molecule type" value="Genomic_DNA"/>
</dbReference>
<name>A0A444EQB7_ENSVE</name>
<dbReference type="Proteomes" id="UP000290560">
    <property type="component" value="Unassembled WGS sequence"/>
</dbReference>
<evidence type="ECO:0000313" key="1">
    <source>
        <dbReference type="EMBL" id="RZR71266.1"/>
    </source>
</evidence>
<proteinExistence type="predicted"/>
<gene>
    <name evidence="1" type="ORF">BHM03_00004267</name>
</gene>
<organism evidence="1">
    <name type="scientific">Ensete ventricosum</name>
    <name type="common">Abyssinian banana</name>
    <name type="synonym">Musa ensete</name>
    <dbReference type="NCBI Taxonomy" id="4639"/>
    <lineage>
        <taxon>Eukaryota</taxon>
        <taxon>Viridiplantae</taxon>
        <taxon>Streptophyta</taxon>
        <taxon>Embryophyta</taxon>
        <taxon>Tracheophyta</taxon>
        <taxon>Spermatophyta</taxon>
        <taxon>Magnoliopsida</taxon>
        <taxon>Liliopsida</taxon>
        <taxon>Zingiberales</taxon>
        <taxon>Musaceae</taxon>
        <taxon>Ensete</taxon>
    </lineage>
</organism>